<sequence length="48" mass="5758">QLHLYKGDLLFNKNILFKLIFIVFILVFFIYLFLNTSILVKHKELEGT</sequence>
<proteinExistence type="predicted"/>
<accession>X1PS95</accession>
<dbReference type="AlphaFoldDB" id="X1PS95"/>
<dbReference type="EMBL" id="BARW01003945">
    <property type="protein sequence ID" value="GAI59122.1"/>
    <property type="molecule type" value="Genomic_DNA"/>
</dbReference>
<name>X1PS95_9ZZZZ</name>
<protein>
    <submittedName>
        <fullName evidence="2">Uncharacterized protein</fullName>
    </submittedName>
</protein>
<keyword evidence="1" id="KW-0472">Membrane</keyword>
<reference evidence="2" key="1">
    <citation type="journal article" date="2014" name="Front. Microbiol.">
        <title>High frequency of phylogenetically diverse reductive dehalogenase-homologous genes in deep subseafloor sedimentary metagenomes.</title>
        <authorList>
            <person name="Kawai M."/>
            <person name="Futagami T."/>
            <person name="Toyoda A."/>
            <person name="Takaki Y."/>
            <person name="Nishi S."/>
            <person name="Hori S."/>
            <person name="Arai W."/>
            <person name="Tsubouchi T."/>
            <person name="Morono Y."/>
            <person name="Uchiyama I."/>
            <person name="Ito T."/>
            <person name="Fujiyama A."/>
            <person name="Inagaki F."/>
            <person name="Takami H."/>
        </authorList>
    </citation>
    <scope>NUCLEOTIDE SEQUENCE</scope>
    <source>
        <strain evidence="2">Expedition CK06-06</strain>
    </source>
</reference>
<keyword evidence="1" id="KW-0812">Transmembrane</keyword>
<evidence type="ECO:0000256" key="1">
    <source>
        <dbReference type="SAM" id="Phobius"/>
    </source>
</evidence>
<organism evidence="2">
    <name type="scientific">marine sediment metagenome</name>
    <dbReference type="NCBI Taxonomy" id="412755"/>
    <lineage>
        <taxon>unclassified sequences</taxon>
        <taxon>metagenomes</taxon>
        <taxon>ecological metagenomes</taxon>
    </lineage>
</organism>
<evidence type="ECO:0000313" key="2">
    <source>
        <dbReference type="EMBL" id="GAI59122.1"/>
    </source>
</evidence>
<feature type="non-terminal residue" evidence="2">
    <location>
        <position position="1"/>
    </location>
</feature>
<gene>
    <name evidence="2" type="ORF">S12H4_09631</name>
</gene>
<keyword evidence="1" id="KW-1133">Transmembrane helix</keyword>
<feature type="transmembrane region" description="Helical" evidence="1">
    <location>
        <begin position="15"/>
        <end position="34"/>
    </location>
</feature>
<comment type="caution">
    <text evidence="2">The sequence shown here is derived from an EMBL/GenBank/DDBJ whole genome shotgun (WGS) entry which is preliminary data.</text>
</comment>